<evidence type="ECO:0000259" key="11">
    <source>
        <dbReference type="Pfam" id="PF00725"/>
    </source>
</evidence>
<gene>
    <name evidence="14" type="ORF">BVK86_08870</name>
    <name evidence="13" type="ORF">F7R15_07205</name>
</gene>
<evidence type="ECO:0000256" key="4">
    <source>
        <dbReference type="ARBA" id="ARBA00022490"/>
    </source>
</evidence>
<dbReference type="InterPro" id="IPR013328">
    <property type="entry name" value="6PGD_dom2"/>
</dbReference>
<evidence type="ECO:0000313" key="16">
    <source>
        <dbReference type="Proteomes" id="UP000460142"/>
    </source>
</evidence>
<reference evidence="13 16" key="3">
    <citation type="submission" date="2019-09" db="EMBL/GenBank/DDBJ databases">
        <title>Draft genome sequences of 48 bacterial type strains from the CCUG.</title>
        <authorList>
            <person name="Tunovic T."/>
            <person name="Pineiro-Iglesias B."/>
            <person name="Unosson C."/>
            <person name="Inganas E."/>
            <person name="Ohlen M."/>
            <person name="Cardew S."/>
            <person name="Jensie-Markopoulos S."/>
            <person name="Salva-Serra F."/>
            <person name="Jaen-Luchoro D."/>
            <person name="Karlsson R."/>
            <person name="Svensson-Stadler L."/>
            <person name="Chun J."/>
            <person name="Moore E."/>
        </authorList>
    </citation>
    <scope>NUCLEOTIDE SEQUENCE [LARGE SCALE GENOMIC DNA]</scope>
    <source>
        <strain evidence="13 16">CCUG 53116</strain>
    </source>
</reference>
<organism evidence="14 15">
    <name type="scientific">Pseudomonas reinekei</name>
    <dbReference type="NCBI Taxonomy" id="395598"/>
    <lineage>
        <taxon>Bacteria</taxon>
        <taxon>Pseudomonadati</taxon>
        <taxon>Pseudomonadota</taxon>
        <taxon>Gammaproteobacteria</taxon>
        <taxon>Pseudomonadales</taxon>
        <taxon>Pseudomonadaceae</taxon>
        <taxon>Pseudomonas</taxon>
    </lineage>
</organism>
<dbReference type="GO" id="GO:0070403">
    <property type="term" value="F:NAD+ binding"/>
    <property type="evidence" value="ECO:0007669"/>
    <property type="project" value="InterPro"/>
</dbReference>
<evidence type="ECO:0000256" key="8">
    <source>
        <dbReference type="ARBA" id="ARBA00038962"/>
    </source>
</evidence>
<reference evidence="14" key="2">
    <citation type="submission" date="2017-01" db="EMBL/GenBank/DDBJ databases">
        <authorList>
            <person name="Mah S.A."/>
            <person name="Swanson W.J."/>
            <person name="Moy G.W."/>
            <person name="Vacquier V.D."/>
        </authorList>
    </citation>
    <scope>NUCLEOTIDE SEQUENCE [LARGE SCALE GENOMIC DNA]</scope>
    <source>
        <strain evidence="14">MT1</strain>
    </source>
</reference>
<dbReference type="OrthoDB" id="5389341at2"/>
<dbReference type="SUPFAM" id="SSF51735">
    <property type="entry name" value="NAD(P)-binding Rossmann-fold domains"/>
    <property type="match status" value="1"/>
</dbReference>
<comment type="similarity">
    <text evidence="2">Belongs to the 3-hydroxyacyl-CoA dehydrogenase family.</text>
</comment>
<dbReference type="EMBL" id="VZPS01000004">
    <property type="protein sequence ID" value="KAB0486661.1"/>
    <property type="molecule type" value="Genomic_DNA"/>
</dbReference>
<dbReference type="Pfam" id="PF00725">
    <property type="entry name" value="3HCDH"/>
    <property type="match status" value="1"/>
</dbReference>
<comment type="caution">
    <text evidence="14">The sequence shown here is derived from an EMBL/GenBank/DDBJ whole genome shotgun (WGS) entry which is preliminary data.</text>
</comment>
<keyword evidence="15" id="KW-1185">Reference proteome</keyword>
<dbReference type="PIRSF" id="PIRSF000105">
    <property type="entry name" value="HCDH"/>
    <property type="match status" value="1"/>
</dbReference>
<dbReference type="PANTHER" id="PTHR48075">
    <property type="entry name" value="3-HYDROXYACYL-COA DEHYDROGENASE FAMILY PROTEIN"/>
    <property type="match status" value="1"/>
</dbReference>
<dbReference type="Proteomes" id="UP000186756">
    <property type="component" value="Unassembled WGS sequence"/>
</dbReference>
<keyword evidence="6 13" id="KW-0560">Oxidoreductase</keyword>
<dbReference type="Proteomes" id="UP000460142">
    <property type="component" value="Unassembled WGS sequence"/>
</dbReference>
<dbReference type="AlphaFoldDB" id="A0A1Q9WZZ1"/>
<dbReference type="InterPro" id="IPR036291">
    <property type="entry name" value="NAD(P)-bd_dom_sf"/>
</dbReference>
<keyword evidence="5" id="KW-0597">Phosphoprotein</keyword>
<evidence type="ECO:0000256" key="10">
    <source>
        <dbReference type="PIRSR" id="PIRSR000105-1"/>
    </source>
</evidence>
<dbReference type="GO" id="GO:0006631">
    <property type="term" value="P:fatty acid metabolic process"/>
    <property type="evidence" value="ECO:0007669"/>
    <property type="project" value="InterPro"/>
</dbReference>
<evidence type="ECO:0000256" key="5">
    <source>
        <dbReference type="ARBA" id="ARBA00022553"/>
    </source>
</evidence>
<dbReference type="InterPro" id="IPR006108">
    <property type="entry name" value="3HC_DH_C"/>
</dbReference>
<evidence type="ECO:0000259" key="12">
    <source>
        <dbReference type="Pfam" id="PF02737"/>
    </source>
</evidence>
<reference evidence="15" key="1">
    <citation type="submission" date="2017-01" db="EMBL/GenBank/DDBJ databases">
        <authorList>
            <person name="Poblete-Castro I."/>
        </authorList>
    </citation>
    <scope>NUCLEOTIDE SEQUENCE [LARGE SCALE GENOMIC DNA]</scope>
    <source>
        <strain evidence="15">DSM 18361 / CCUG 53116 / MT1</strain>
    </source>
</reference>
<protein>
    <recommendedName>
        <fullName evidence="9">L-gulonate 3-dehydrogenase</fullName>
        <ecNumber evidence="8">1.1.1.45</ecNumber>
    </recommendedName>
    <alternativeName>
        <fullName evidence="9">L-gulonate 3-dehydrogenase</fullName>
    </alternativeName>
</protein>
<keyword evidence="4" id="KW-0963">Cytoplasm</keyword>
<evidence type="ECO:0000256" key="9">
    <source>
        <dbReference type="ARBA" id="ARBA00042709"/>
    </source>
</evidence>
<dbReference type="Gene3D" id="3.40.50.720">
    <property type="entry name" value="NAD(P)-binding Rossmann-like Domain"/>
    <property type="match status" value="1"/>
</dbReference>
<sequence>MNDSSPPICIIGAGRMGEGMAVAFSYAGFSVTLIDLKQRLAGDAEIYCHEVRSSLEAELLSLQSLGLLTSNQLKRVNQRIQICSRETAKPHFARAELIFEAVPEVLDIKRSCFAWLSEQCSPDAIIASTTSTFLVTQLAEFVSNPRRFVNAHWLNPAMFMPLVEISRSATTSEHVVQRLSSMLRKIGKVPVVCAPVAGYIVPRLQALVMNEAARMVEEGLATAEEIDTAVNVGFGLRFSVLGLLEFIDWGGGDTLFYGSKYLVEQLSPRFTSPSIIAEHMHSHRNGMRDGQGFYNYDGVNLSQYKKQRLEQYIQRLELMGKMPVFEASSES</sequence>
<dbReference type="PANTHER" id="PTHR48075:SF1">
    <property type="entry name" value="LAMBDA-CRYSTALLIN HOMOLOG"/>
    <property type="match status" value="1"/>
</dbReference>
<feature type="site" description="Important for catalytic activity" evidence="10">
    <location>
        <position position="152"/>
    </location>
</feature>
<name>A0A1Q9WZZ1_PSERE</name>
<evidence type="ECO:0000313" key="15">
    <source>
        <dbReference type="Proteomes" id="UP000186756"/>
    </source>
</evidence>
<dbReference type="InterPro" id="IPR022694">
    <property type="entry name" value="3-OHacyl-CoA_DH"/>
</dbReference>
<keyword evidence="7" id="KW-0520">NAD</keyword>
<dbReference type="InterPro" id="IPR006176">
    <property type="entry name" value="3-OHacyl-CoA_DH_NAD-bd"/>
</dbReference>
<dbReference type="GO" id="GO:0050104">
    <property type="term" value="F:L-gulonate 3-dehydrogenase activity"/>
    <property type="evidence" value="ECO:0007669"/>
    <property type="project" value="UniProtKB-EC"/>
</dbReference>
<proteinExistence type="inferred from homology"/>
<feature type="domain" description="3-hydroxyacyl-CoA dehydrogenase C-terminal" evidence="11">
    <location>
        <begin position="198"/>
        <end position="296"/>
    </location>
</feature>
<dbReference type="InterPro" id="IPR008927">
    <property type="entry name" value="6-PGluconate_DH-like_C_sf"/>
</dbReference>
<dbReference type="EC" id="1.1.1.45" evidence="8"/>
<dbReference type="SUPFAM" id="SSF48179">
    <property type="entry name" value="6-phosphogluconate dehydrogenase C-terminal domain-like"/>
    <property type="match status" value="1"/>
</dbReference>
<comment type="subcellular location">
    <subcellularLocation>
        <location evidence="1">Cytoplasm</location>
    </subcellularLocation>
</comment>
<evidence type="ECO:0000313" key="13">
    <source>
        <dbReference type="EMBL" id="KAB0486661.1"/>
    </source>
</evidence>
<dbReference type="GO" id="GO:0005737">
    <property type="term" value="C:cytoplasm"/>
    <property type="evidence" value="ECO:0007669"/>
    <property type="project" value="UniProtKB-SubCell"/>
</dbReference>
<evidence type="ECO:0000256" key="6">
    <source>
        <dbReference type="ARBA" id="ARBA00023002"/>
    </source>
</evidence>
<comment type="subunit">
    <text evidence="3">Homodimer.</text>
</comment>
<evidence type="ECO:0000256" key="3">
    <source>
        <dbReference type="ARBA" id="ARBA00011738"/>
    </source>
</evidence>
<evidence type="ECO:0000256" key="1">
    <source>
        <dbReference type="ARBA" id="ARBA00004496"/>
    </source>
</evidence>
<dbReference type="Gene3D" id="1.10.1040.10">
    <property type="entry name" value="N-(1-d-carboxylethyl)-l-norvaline Dehydrogenase, domain 2"/>
    <property type="match status" value="1"/>
</dbReference>
<evidence type="ECO:0000313" key="14">
    <source>
        <dbReference type="EMBL" id="OLU04341.1"/>
    </source>
</evidence>
<evidence type="ECO:0000256" key="2">
    <source>
        <dbReference type="ARBA" id="ARBA00009463"/>
    </source>
</evidence>
<feature type="domain" description="3-hydroxyacyl-CoA dehydrogenase NAD binding" evidence="12">
    <location>
        <begin position="8"/>
        <end position="193"/>
    </location>
</feature>
<evidence type="ECO:0000256" key="7">
    <source>
        <dbReference type="ARBA" id="ARBA00023027"/>
    </source>
</evidence>
<dbReference type="EMBL" id="MSTQ01000004">
    <property type="protein sequence ID" value="OLU04341.1"/>
    <property type="molecule type" value="Genomic_DNA"/>
</dbReference>
<dbReference type="NCBIfam" id="NF006125">
    <property type="entry name" value="PRK08269.1"/>
    <property type="match status" value="1"/>
</dbReference>
<accession>A0A1Q9WZZ1</accession>
<dbReference type="Pfam" id="PF02737">
    <property type="entry name" value="3HCDH_N"/>
    <property type="match status" value="1"/>
</dbReference>
<dbReference type="RefSeq" id="WP_075946058.1">
    <property type="nucleotide sequence ID" value="NZ_MSTQ01000004.1"/>
</dbReference>